<name>A0A315UVK1_GAMAF</name>
<evidence type="ECO:0000256" key="5">
    <source>
        <dbReference type="ARBA" id="ARBA00067086"/>
    </source>
</evidence>
<dbReference type="InterPro" id="IPR016181">
    <property type="entry name" value="Acyl_CoA_acyltransferase"/>
</dbReference>
<comment type="catalytic activity">
    <reaction evidence="3">
        <text>L-histidine + acetyl-CoA = N(alpha)-acetyl-L-histidine + CoA + H(+)</text>
        <dbReference type="Rhea" id="RHEA:24596"/>
        <dbReference type="ChEBI" id="CHEBI:15378"/>
        <dbReference type="ChEBI" id="CHEBI:57287"/>
        <dbReference type="ChEBI" id="CHEBI:57288"/>
        <dbReference type="ChEBI" id="CHEBI:57595"/>
        <dbReference type="ChEBI" id="CHEBI:57772"/>
        <dbReference type="EC" id="2.3.1.33"/>
    </reaction>
</comment>
<protein>
    <recommendedName>
        <fullName evidence="6">Histidine N-acetyltransferase</fullName>
        <ecNumber evidence="5">2.3.1.33</ecNumber>
    </recommendedName>
</protein>
<evidence type="ECO:0000313" key="9">
    <source>
        <dbReference type="Proteomes" id="UP000250572"/>
    </source>
</evidence>
<dbReference type="CDD" id="cd04301">
    <property type="entry name" value="NAT_SF"/>
    <property type="match status" value="1"/>
</dbReference>
<evidence type="ECO:0000256" key="6">
    <source>
        <dbReference type="ARBA" id="ARBA00073798"/>
    </source>
</evidence>
<dbReference type="InterPro" id="IPR000182">
    <property type="entry name" value="GNAT_dom"/>
</dbReference>
<dbReference type="SUPFAM" id="SSF55729">
    <property type="entry name" value="Acyl-CoA N-acyltransferases (Nat)"/>
    <property type="match status" value="1"/>
</dbReference>
<evidence type="ECO:0000256" key="4">
    <source>
        <dbReference type="ARBA" id="ARBA00056094"/>
    </source>
</evidence>
<evidence type="ECO:0000256" key="2">
    <source>
        <dbReference type="ARBA" id="ARBA00023315"/>
    </source>
</evidence>
<evidence type="ECO:0000313" key="8">
    <source>
        <dbReference type="EMBL" id="PWA14825.1"/>
    </source>
</evidence>
<dbReference type="EMBL" id="NHOQ01002757">
    <property type="protein sequence ID" value="PWA14825.1"/>
    <property type="molecule type" value="Genomic_DNA"/>
</dbReference>
<evidence type="ECO:0000256" key="1">
    <source>
        <dbReference type="ARBA" id="ARBA00022679"/>
    </source>
</evidence>
<dbReference type="EC" id="2.3.1.33" evidence="5"/>
<dbReference type="Gene3D" id="3.40.630.30">
    <property type="match status" value="1"/>
</dbReference>
<accession>A0A315UVK1</accession>
<organism evidence="8 9">
    <name type="scientific">Gambusia affinis</name>
    <name type="common">Western mosquitofish</name>
    <name type="synonym">Heterandria affinis</name>
    <dbReference type="NCBI Taxonomy" id="33528"/>
    <lineage>
        <taxon>Eukaryota</taxon>
        <taxon>Metazoa</taxon>
        <taxon>Chordata</taxon>
        <taxon>Craniata</taxon>
        <taxon>Vertebrata</taxon>
        <taxon>Euteleostomi</taxon>
        <taxon>Actinopterygii</taxon>
        <taxon>Neopterygii</taxon>
        <taxon>Teleostei</taxon>
        <taxon>Neoteleostei</taxon>
        <taxon>Acanthomorphata</taxon>
        <taxon>Ovalentaria</taxon>
        <taxon>Atherinomorphae</taxon>
        <taxon>Cyprinodontiformes</taxon>
        <taxon>Poeciliidae</taxon>
        <taxon>Poeciliinae</taxon>
        <taxon>Gambusia</taxon>
    </lineage>
</organism>
<dbReference type="FunFam" id="3.40.630.30:FF:000039">
    <property type="entry name" value="Probable N-acetyltransferase 16"/>
    <property type="match status" value="1"/>
</dbReference>
<comment type="function">
    <text evidence="4">Enzyme responsible for the N-acetyl-histidine (NAH) synthesis, which is a major constituent of brain and lens of ectothermic vertebrates.</text>
</comment>
<dbReference type="PANTHER" id="PTHR47403:SF3">
    <property type="entry name" value="N-ACETYLTRANSFERASE 16-RELATED"/>
    <property type="match status" value="1"/>
</dbReference>
<proteinExistence type="predicted"/>
<dbReference type="InterPro" id="IPR056483">
    <property type="entry name" value="Hisat_C"/>
</dbReference>
<dbReference type="PANTHER" id="PTHR47403">
    <property type="entry name" value="LOC100145250 PROTEIN"/>
    <property type="match status" value="1"/>
</dbReference>
<dbReference type="Pfam" id="PF24066">
    <property type="entry name" value="Hisat_C"/>
    <property type="match status" value="1"/>
</dbReference>
<dbReference type="AlphaFoldDB" id="A0A315UVK1"/>
<keyword evidence="2" id="KW-0012">Acyltransferase</keyword>
<evidence type="ECO:0000259" key="7">
    <source>
        <dbReference type="PROSITE" id="PS51186"/>
    </source>
</evidence>
<dbReference type="PROSITE" id="PS51186">
    <property type="entry name" value="GNAT"/>
    <property type="match status" value="1"/>
</dbReference>
<keyword evidence="9" id="KW-1185">Reference proteome</keyword>
<feature type="domain" description="N-acetyltransferase" evidence="7">
    <location>
        <begin position="108"/>
        <end position="242"/>
    </location>
</feature>
<reference evidence="8 9" key="1">
    <citation type="journal article" date="2018" name="G3 (Bethesda)">
        <title>A High-Quality Reference Genome for the Invasive Mosquitofish Gambusia affinis Using a Chicago Library.</title>
        <authorList>
            <person name="Hoffberg S.L."/>
            <person name="Troendle N.J."/>
            <person name="Glenn T.C."/>
            <person name="Mahmud O."/>
            <person name="Louha S."/>
            <person name="Chalopin D."/>
            <person name="Bennetzen J.L."/>
            <person name="Mauricio R."/>
        </authorList>
    </citation>
    <scope>NUCLEOTIDE SEQUENCE [LARGE SCALE GENOMIC DNA]</scope>
    <source>
        <strain evidence="8">NE01/NJP1002.9</strain>
        <tissue evidence="8">Muscle</tissue>
    </source>
</reference>
<dbReference type="Pfam" id="PF00583">
    <property type="entry name" value="Acetyltransf_1"/>
    <property type="match status" value="1"/>
</dbReference>
<keyword evidence="1" id="KW-0808">Transferase</keyword>
<sequence length="454" mass="52164">MARAPCTWNFVRLVMIHITAVDRPFRIHKIRRPVPLQYTSWINYYKFTGSEEEDITDGLQNLISRTIAIKTIKIYSDCDYLWKSCCRMKIDTNLTIPQLPEAPSQAGLQFAIATEEDFDEIMAMSKDIYGGLDYLPTRYSSWLQESNRTVILARKEEKVIALESVCVIDDGETMLVEGLRVAPQERGKGVAGVLLRFCSELVKSKYPDVKVTRLTRDDQLGPKDFEKYRIITKQVQLTKQALEILLFSFSLHKPFQGFNECISCTPQGILLVRFRAEELKLRLREIIPSAGFRSSQQAGPPPVLLDQTSIHQLYLTTDLMHDVLPNATIIQDWQPFKLLPSNIAILLKKEIDWLVDDVSNPTVASLCTFPFKVPIGDDWYYLNIDMFGKDLSLAQQQFLCHLQRHTNNLKGHVMCQIFLEPGLWRPMTDFCQNTLNVDLVKEYTEQCVVESDLI</sequence>
<dbReference type="Proteomes" id="UP000250572">
    <property type="component" value="Unassembled WGS sequence"/>
</dbReference>
<dbReference type="GO" id="GO:0047981">
    <property type="term" value="F:L-histidine N-acetyltransferase activity"/>
    <property type="evidence" value="ECO:0007669"/>
    <property type="project" value="UniProtKB-EC"/>
</dbReference>
<evidence type="ECO:0000256" key="3">
    <source>
        <dbReference type="ARBA" id="ARBA00052245"/>
    </source>
</evidence>
<comment type="caution">
    <text evidence="8">The sequence shown here is derived from an EMBL/GenBank/DDBJ whole genome shotgun (WGS) entry which is preliminary data.</text>
</comment>
<gene>
    <name evidence="8" type="ORF">CCH79_00014498</name>
</gene>